<dbReference type="EMBL" id="BGPR01017476">
    <property type="protein sequence ID" value="GBN76269.1"/>
    <property type="molecule type" value="Genomic_DNA"/>
</dbReference>
<organism evidence="1 2">
    <name type="scientific">Araneus ventricosus</name>
    <name type="common">Orbweaver spider</name>
    <name type="synonym">Epeira ventricosa</name>
    <dbReference type="NCBI Taxonomy" id="182803"/>
    <lineage>
        <taxon>Eukaryota</taxon>
        <taxon>Metazoa</taxon>
        <taxon>Ecdysozoa</taxon>
        <taxon>Arthropoda</taxon>
        <taxon>Chelicerata</taxon>
        <taxon>Arachnida</taxon>
        <taxon>Araneae</taxon>
        <taxon>Araneomorphae</taxon>
        <taxon>Entelegynae</taxon>
        <taxon>Araneoidea</taxon>
        <taxon>Araneidae</taxon>
        <taxon>Araneus</taxon>
    </lineage>
</organism>
<gene>
    <name evidence="1" type="ORF">AVEN_158061_1</name>
</gene>
<sequence length="174" mass="19854">MFQDHKLSLAILDILTNWVRLSESEGLSTYTTWILYGYHFAMDRKTFRTADQGRCKSPDTDRELVEEYWEPDALSTTSRTTSSAVQFESRFRPLPCSTPNSPVSSNLVIIFFTACFDIGHFRNPFQASIFSQRSCQITAVLTLSTRARSFFSNSILKNDFTAVTIGFLNRSKFA</sequence>
<dbReference type="AlphaFoldDB" id="A0A4Y2RLY0"/>
<dbReference type="Proteomes" id="UP000499080">
    <property type="component" value="Unassembled WGS sequence"/>
</dbReference>
<name>A0A4Y2RLY0_ARAVE</name>
<keyword evidence="2" id="KW-1185">Reference proteome</keyword>
<comment type="caution">
    <text evidence="1">The sequence shown here is derived from an EMBL/GenBank/DDBJ whole genome shotgun (WGS) entry which is preliminary data.</text>
</comment>
<evidence type="ECO:0000313" key="2">
    <source>
        <dbReference type="Proteomes" id="UP000499080"/>
    </source>
</evidence>
<proteinExistence type="predicted"/>
<reference evidence="1 2" key="1">
    <citation type="journal article" date="2019" name="Sci. Rep.">
        <title>Orb-weaving spider Araneus ventricosus genome elucidates the spidroin gene catalogue.</title>
        <authorList>
            <person name="Kono N."/>
            <person name="Nakamura H."/>
            <person name="Ohtoshi R."/>
            <person name="Moran D.A.P."/>
            <person name="Shinohara A."/>
            <person name="Yoshida Y."/>
            <person name="Fujiwara M."/>
            <person name="Mori M."/>
            <person name="Tomita M."/>
            <person name="Arakawa K."/>
        </authorList>
    </citation>
    <scope>NUCLEOTIDE SEQUENCE [LARGE SCALE GENOMIC DNA]</scope>
</reference>
<accession>A0A4Y2RLY0</accession>
<evidence type="ECO:0000313" key="1">
    <source>
        <dbReference type="EMBL" id="GBN76269.1"/>
    </source>
</evidence>
<protein>
    <submittedName>
        <fullName evidence="1">Uncharacterized protein</fullName>
    </submittedName>
</protein>